<evidence type="ECO:0000256" key="1">
    <source>
        <dbReference type="ARBA" id="ARBA00009947"/>
    </source>
</evidence>
<evidence type="ECO:0000256" key="5">
    <source>
        <dbReference type="SAM" id="MobiDB-lite"/>
    </source>
</evidence>
<dbReference type="InterPro" id="IPR002164">
    <property type="entry name" value="NAP_family"/>
</dbReference>
<dbReference type="GO" id="GO:0006334">
    <property type="term" value="P:nucleosome assembly"/>
    <property type="evidence" value="ECO:0007669"/>
    <property type="project" value="InterPro"/>
</dbReference>
<dbReference type="AlphaFoldDB" id="A0A150GXN0"/>
<sequence>MSDEPSAKRLKPDVETEAGAAEVLEGGAEEAVEELESWAADLDHCQKALDKVNDEASDRVLAVEQEYNKKRRPIYSQRADIIKRVPLFWHKTLTSHPSLLETMSEDDLQVLEYVTELDVVDFDDIKSGFKIVLKFAADNPYFSNPSLTKSFHYGDDGKITIEAPTIDWKDNYAPGTYNYVFFLWLASNETANEGQLDEVAECIKDDIWPNPSKYYFSELPAAEGQDYAEEMEEMEDDGGPLEAEGFEGVLQAGDEGDEGEDGAPLDDPEADVAYDEGEGLAGEGELGGDGLEGALEGAGEEDFGGDDGGEGAL</sequence>
<feature type="region of interest" description="Disordered" evidence="5">
    <location>
        <begin position="230"/>
        <end position="313"/>
    </location>
</feature>
<dbReference type="Pfam" id="PF00956">
    <property type="entry name" value="NAP"/>
    <property type="match status" value="1"/>
</dbReference>
<evidence type="ECO:0000313" key="6">
    <source>
        <dbReference type="EMBL" id="KXZ54574.1"/>
    </source>
</evidence>
<dbReference type="EMBL" id="LSYV01000005">
    <property type="protein sequence ID" value="KXZ54574.1"/>
    <property type="molecule type" value="Genomic_DNA"/>
</dbReference>
<feature type="compositionally biased region" description="Acidic residues" evidence="5">
    <location>
        <begin position="230"/>
        <end position="239"/>
    </location>
</feature>
<evidence type="ECO:0000313" key="7">
    <source>
        <dbReference type="Proteomes" id="UP000075714"/>
    </source>
</evidence>
<feature type="coiled-coil region" evidence="4">
    <location>
        <begin position="28"/>
        <end position="55"/>
    </location>
</feature>
<dbReference type="GO" id="GO:0042393">
    <property type="term" value="F:histone binding"/>
    <property type="evidence" value="ECO:0007669"/>
    <property type="project" value="UniProtKB-ARBA"/>
</dbReference>
<feature type="compositionally biased region" description="Acidic residues" evidence="5">
    <location>
        <begin position="298"/>
        <end position="313"/>
    </location>
</feature>
<dbReference type="Gene3D" id="1.20.5.1500">
    <property type="match status" value="1"/>
</dbReference>
<protein>
    <submittedName>
        <fullName evidence="6">Uncharacterized protein</fullName>
    </submittedName>
</protein>
<accession>A0A150GXN0</accession>
<comment type="caution">
    <text evidence="6">The sequence shown here is derived from an EMBL/GenBank/DDBJ whole genome shotgun (WGS) entry which is preliminary data.</text>
</comment>
<dbReference type="SUPFAM" id="SSF143113">
    <property type="entry name" value="NAP-like"/>
    <property type="match status" value="1"/>
</dbReference>
<organism evidence="6 7">
    <name type="scientific">Gonium pectorale</name>
    <name type="common">Green alga</name>
    <dbReference type="NCBI Taxonomy" id="33097"/>
    <lineage>
        <taxon>Eukaryota</taxon>
        <taxon>Viridiplantae</taxon>
        <taxon>Chlorophyta</taxon>
        <taxon>core chlorophytes</taxon>
        <taxon>Chlorophyceae</taxon>
        <taxon>CS clade</taxon>
        <taxon>Chlamydomonadales</taxon>
        <taxon>Volvocaceae</taxon>
        <taxon>Gonium</taxon>
    </lineage>
</organism>
<keyword evidence="2" id="KW-0143">Chaperone</keyword>
<gene>
    <name evidence="6" type="ORF">GPECTOR_4g639</name>
</gene>
<evidence type="ECO:0000256" key="3">
    <source>
        <dbReference type="RuleBase" id="RU003876"/>
    </source>
</evidence>
<reference evidence="7" key="1">
    <citation type="journal article" date="2016" name="Nat. Commun.">
        <title>The Gonium pectorale genome demonstrates co-option of cell cycle regulation during the evolution of multicellularity.</title>
        <authorList>
            <person name="Hanschen E.R."/>
            <person name="Marriage T.N."/>
            <person name="Ferris P.J."/>
            <person name="Hamaji T."/>
            <person name="Toyoda A."/>
            <person name="Fujiyama A."/>
            <person name="Neme R."/>
            <person name="Noguchi H."/>
            <person name="Minakuchi Y."/>
            <person name="Suzuki M."/>
            <person name="Kawai-Toyooka H."/>
            <person name="Smith D.R."/>
            <person name="Sparks H."/>
            <person name="Anderson J."/>
            <person name="Bakaric R."/>
            <person name="Luria V."/>
            <person name="Karger A."/>
            <person name="Kirschner M.W."/>
            <person name="Durand P.M."/>
            <person name="Michod R.E."/>
            <person name="Nozaki H."/>
            <person name="Olson B.J."/>
        </authorList>
    </citation>
    <scope>NUCLEOTIDE SEQUENCE [LARGE SCALE GENOMIC DNA]</scope>
    <source>
        <strain evidence="7">NIES-2863</strain>
    </source>
</reference>
<name>A0A150GXN0_GONPE</name>
<dbReference type="Gene3D" id="3.30.1120.90">
    <property type="entry name" value="Nucleosome assembly protein"/>
    <property type="match status" value="1"/>
</dbReference>
<keyword evidence="4" id="KW-0175">Coiled coil</keyword>
<dbReference type="GO" id="GO:0000724">
    <property type="term" value="P:double-strand break repair via homologous recombination"/>
    <property type="evidence" value="ECO:0007669"/>
    <property type="project" value="UniProtKB-ARBA"/>
</dbReference>
<feature type="compositionally biased region" description="Acidic residues" evidence="5">
    <location>
        <begin position="254"/>
        <end position="278"/>
    </location>
</feature>
<dbReference type="InterPro" id="IPR037231">
    <property type="entry name" value="NAP-like_sf"/>
</dbReference>
<keyword evidence="7" id="KW-1185">Reference proteome</keyword>
<proteinExistence type="inferred from homology"/>
<feature type="compositionally biased region" description="Gly residues" evidence="5">
    <location>
        <begin position="279"/>
        <end position="291"/>
    </location>
</feature>
<dbReference type="PANTHER" id="PTHR11875">
    <property type="entry name" value="TESTIS-SPECIFIC Y-ENCODED PROTEIN"/>
    <property type="match status" value="1"/>
</dbReference>
<dbReference type="STRING" id="33097.A0A150GXN0"/>
<evidence type="ECO:0000256" key="4">
    <source>
        <dbReference type="SAM" id="Coils"/>
    </source>
</evidence>
<comment type="similarity">
    <text evidence="1 3">Belongs to the nucleosome assembly protein (NAP) family.</text>
</comment>
<dbReference type="OrthoDB" id="19419at2759"/>
<evidence type="ECO:0000256" key="2">
    <source>
        <dbReference type="ARBA" id="ARBA00023186"/>
    </source>
</evidence>
<dbReference type="Proteomes" id="UP000075714">
    <property type="component" value="Unassembled WGS sequence"/>
</dbReference>
<dbReference type="GO" id="GO:0005634">
    <property type="term" value="C:nucleus"/>
    <property type="evidence" value="ECO:0007669"/>
    <property type="project" value="InterPro"/>
</dbReference>